<sequence>MRQRLVPRAAAPPVDALQDPLRAALEQVFAHYCDVLAERLDRVPETHLRAFVDMLGASPEPAVPAHAPLVFKAARAPASAPVPVVPKFTEVAAPPAAGDTEPVVFQTVEDLEVLRAEFAKSFAVDGARGVIAQAQGVVSAEGLAPGATILSHAVPLVRAMHVGHRSLLGAPDLASVLVQVEMGHVGAMPPNATVEWGIGSPAGFVALTPLRDTTAGLAQSGEIAFDAPPPFAAVSMCGTESCWLTCRLRSSDAMHAAPGSAPAPATITRLRLSARRALEDALPDAALSGRMPLDLTRDFYPLGERPRFGDVFYLASKGFGIGNAQVVLHIRLTNPADAAPDASPIAPVTRDGEPRVVWESHTRSGWQALAAEDRTHALTNDGTVSFTLPGDAAQGVIGNVESGWLRARLVSGSYATGRRVIESLAIPADAPPSIASIRATMSLNVGPVEPERIVVDDNLEETCFDPAATHGRLALTPFPASEVAGLALYLGVKAAPTQLAGRMLSLYMGLAPCEGRAVYRDDAAAARTMRWQVRGTDGWRECAVVDRTGGLRRPGFVSVHVGDDVARWHGAVFDQQAELVWLRLVTGEPAATCAASASAAMAIRQIVLNAVPAVQAIRLERELLGSGNGRPAQTLRTARRPVVGDVRLDVREGDGGLTRDWVRWQCVDDLSASDHDARAFVLDRLTGTVRFGDGRHGRIPPAGGNNIRISYSAGGGARGNRPPHAIAQLRTTIPYVESVTNCDPATGGQDTESELSLRRAALARLRHRDRAVCADDYADLALRASPEVMRAMCRGGRDLSRADSRAQSARGAVSVVIVPDVAAAEPQPALALLARVKTYLEARAPAGVELILLGPAYLRVAVDAELAVAPDASSERVIAACEARVNAFLHPLTGGAGGDGWAFGKEPHASDLLAALDEIDGIDHVRALRLRFEADARDLRRSGDFLVSAGRHTIRASR</sequence>
<keyword evidence="2" id="KW-1185">Reference proteome</keyword>
<organism evidence="1 2">
    <name type="scientific">Caballeronia glathei</name>
    <dbReference type="NCBI Taxonomy" id="60547"/>
    <lineage>
        <taxon>Bacteria</taxon>
        <taxon>Pseudomonadati</taxon>
        <taxon>Pseudomonadota</taxon>
        <taxon>Betaproteobacteria</taxon>
        <taxon>Burkholderiales</taxon>
        <taxon>Burkholderiaceae</taxon>
        <taxon>Caballeronia</taxon>
    </lineage>
</organism>
<dbReference type="Proteomes" id="UP000027466">
    <property type="component" value="Unassembled WGS sequence"/>
</dbReference>
<dbReference type="InterPro" id="IPR011749">
    <property type="entry name" value="CHP02243"/>
</dbReference>
<dbReference type="NCBIfam" id="TIGR02243">
    <property type="entry name" value="putative baseplate assembly protein"/>
    <property type="match status" value="1"/>
</dbReference>
<proteinExistence type="predicted"/>
<evidence type="ECO:0000313" key="1">
    <source>
        <dbReference type="EMBL" id="KDR43749.1"/>
    </source>
</evidence>
<comment type="caution">
    <text evidence="1">The sequence shown here is derived from an EMBL/GenBank/DDBJ whole genome shotgun (WGS) entry which is preliminary data.</text>
</comment>
<evidence type="ECO:0000313" key="2">
    <source>
        <dbReference type="Proteomes" id="UP000027466"/>
    </source>
</evidence>
<accession>A0A069PV97</accession>
<gene>
    <name evidence="1" type="ORF">BG61_32560</name>
</gene>
<dbReference type="STRING" id="60547.GCA_000751215_02263"/>
<protein>
    <submittedName>
        <fullName evidence="1">Uncharacterized protein</fullName>
    </submittedName>
</protein>
<dbReference type="EMBL" id="JFHC01000006">
    <property type="protein sequence ID" value="KDR43749.1"/>
    <property type="molecule type" value="Genomic_DNA"/>
</dbReference>
<name>A0A069PV97_9BURK</name>
<reference evidence="1 2" key="1">
    <citation type="submission" date="2014-03" db="EMBL/GenBank/DDBJ databases">
        <title>Draft Genome Sequences of Four Burkholderia Strains.</title>
        <authorList>
            <person name="Liu X.Y."/>
            <person name="Li C.X."/>
            <person name="Xu J.H."/>
        </authorList>
    </citation>
    <scope>NUCLEOTIDE SEQUENCE [LARGE SCALE GENOMIC DNA]</scope>
    <source>
        <strain evidence="1 2">DSM 50014</strain>
    </source>
</reference>
<dbReference type="AlphaFoldDB" id="A0A069PV97"/>